<evidence type="ECO:0000313" key="3">
    <source>
        <dbReference type="Proteomes" id="UP000789901"/>
    </source>
</evidence>
<name>A0ABN7V2P3_GIGMA</name>
<keyword evidence="3" id="KW-1185">Reference proteome</keyword>
<feature type="compositionally biased region" description="Basic and acidic residues" evidence="1">
    <location>
        <begin position="156"/>
        <end position="175"/>
    </location>
</feature>
<dbReference type="EMBL" id="CAJVQB010008339">
    <property type="protein sequence ID" value="CAG8717415.1"/>
    <property type="molecule type" value="Genomic_DNA"/>
</dbReference>
<sequence>MDLGWCYSCGKQLDDMNALYCNSDCTNVEFSGKTVPISSTLSPPPTPPHNLRFSIAITPNIYHASESNARALSPPSSASSSYTDSVLSSSFTSVCTLDKGYPSINGQNNSDDTIFDDYNTYNTCYYSTSNPIDIPKSRKVDSEQTNKPIFGFEPTRNLRETYEKPTRNLRETDER</sequence>
<protein>
    <submittedName>
        <fullName evidence="2">23249_t:CDS:1</fullName>
    </submittedName>
</protein>
<organism evidence="2 3">
    <name type="scientific">Gigaspora margarita</name>
    <dbReference type="NCBI Taxonomy" id="4874"/>
    <lineage>
        <taxon>Eukaryota</taxon>
        <taxon>Fungi</taxon>
        <taxon>Fungi incertae sedis</taxon>
        <taxon>Mucoromycota</taxon>
        <taxon>Glomeromycotina</taxon>
        <taxon>Glomeromycetes</taxon>
        <taxon>Diversisporales</taxon>
        <taxon>Gigasporaceae</taxon>
        <taxon>Gigaspora</taxon>
    </lineage>
</organism>
<evidence type="ECO:0000256" key="1">
    <source>
        <dbReference type="SAM" id="MobiDB-lite"/>
    </source>
</evidence>
<evidence type="ECO:0000313" key="2">
    <source>
        <dbReference type="EMBL" id="CAG8717415.1"/>
    </source>
</evidence>
<reference evidence="2 3" key="1">
    <citation type="submission" date="2021-06" db="EMBL/GenBank/DDBJ databases">
        <authorList>
            <person name="Kallberg Y."/>
            <person name="Tangrot J."/>
            <person name="Rosling A."/>
        </authorList>
    </citation>
    <scope>NUCLEOTIDE SEQUENCE [LARGE SCALE GENOMIC DNA]</scope>
    <source>
        <strain evidence="2 3">120-4 pot B 10/14</strain>
    </source>
</reference>
<comment type="caution">
    <text evidence="2">The sequence shown here is derived from an EMBL/GenBank/DDBJ whole genome shotgun (WGS) entry which is preliminary data.</text>
</comment>
<accession>A0ABN7V2P3</accession>
<feature type="non-terminal residue" evidence="2">
    <location>
        <position position="175"/>
    </location>
</feature>
<proteinExistence type="predicted"/>
<dbReference type="Proteomes" id="UP000789901">
    <property type="component" value="Unassembled WGS sequence"/>
</dbReference>
<gene>
    <name evidence="2" type="ORF">GMARGA_LOCUS13243</name>
</gene>
<feature type="region of interest" description="Disordered" evidence="1">
    <location>
        <begin position="136"/>
        <end position="175"/>
    </location>
</feature>